<dbReference type="Proteomes" id="UP000774699">
    <property type="component" value="Unassembled WGS sequence"/>
</dbReference>
<gene>
    <name evidence="1" type="ORF">FJY86_00445</name>
</gene>
<evidence type="ECO:0000313" key="2">
    <source>
        <dbReference type="Proteomes" id="UP000774699"/>
    </source>
</evidence>
<reference evidence="1" key="1">
    <citation type="submission" date="2019-03" db="EMBL/GenBank/DDBJ databases">
        <title>Lake Tanganyika Metagenome-Assembled Genomes (MAGs).</title>
        <authorList>
            <person name="Tran P."/>
        </authorList>
    </citation>
    <scope>NUCLEOTIDE SEQUENCE</scope>
    <source>
        <strain evidence="1">M_DeepCast_50m_m2_156</strain>
    </source>
</reference>
<name>A0A8T4C5K8_9ARCH</name>
<dbReference type="AlphaFoldDB" id="A0A8T4C5K8"/>
<organism evidence="1 2">
    <name type="scientific">Candidatus Iainarchaeum sp</name>
    <dbReference type="NCBI Taxonomy" id="3101447"/>
    <lineage>
        <taxon>Archaea</taxon>
        <taxon>Candidatus Iainarchaeota</taxon>
        <taxon>Candidatus Iainarchaeia</taxon>
        <taxon>Candidatus Iainarchaeales</taxon>
        <taxon>Candidatus Iainarchaeaceae</taxon>
        <taxon>Candidatus Iainarchaeum</taxon>
    </lineage>
</organism>
<comment type="caution">
    <text evidence="1">The sequence shown here is derived from an EMBL/GenBank/DDBJ whole genome shotgun (WGS) entry which is preliminary data.</text>
</comment>
<sequence>MPLFKIAQGPWTLLMKGELQNYELEIYTNPQKMIYVQILRNENGSISECVSEFYQPLVATGDVNGFIQTLPREVIVVTKHLLDDTNTFLLLGSAPVSLVWEESIVLEQTDILLKKMEVSHSLLVEVGRAYDVQLKTMNEFPSNVSEAFFTMPLLMPLLATNAHAIESNNSGKPSDNSAAQHMGALPGEFVLGTTTNGLMVKEPIVFFKRSTIFNGRVEHRKHLLQVIAEGALFSNIPLVIVDWENEYSCMRSPNPLSTLLKEQKIEGDPVGFPLKEFLPGENLKLELSMIHPESLCEILGISTHELGVNLIRFLREHKVSSIDEAKGILRQLPPTENLAPFTISSLMRVFTLLDQTFPNMYNGINPTEEISKAWFQSIGRIGVLRLRNTPPKLRNLLVYTVLKGVYEMYTRKGVSGRVKTLIMVPEANQLFDAKHEPILAKEMEQLFSQSLTQDVGFLFSAAHEIDLPRSIVALAEAKLSVVSGREAAVTLTGRKNYRATIRDTYSQPVVKDFFAKL</sequence>
<proteinExistence type="predicted"/>
<evidence type="ECO:0000313" key="1">
    <source>
        <dbReference type="EMBL" id="MBM3281796.1"/>
    </source>
</evidence>
<protein>
    <submittedName>
        <fullName evidence="1">Uncharacterized protein</fullName>
    </submittedName>
</protein>
<dbReference type="EMBL" id="VGJJ01000002">
    <property type="protein sequence ID" value="MBM3281796.1"/>
    <property type="molecule type" value="Genomic_DNA"/>
</dbReference>
<accession>A0A8T4C5K8</accession>